<name>A0ABN1GVC0_9CAUL</name>
<sequence length="155" mass="16147">MRPGRIAVAGLTAALLGGCFVGPVLEVRGSTYDQSPAGKYAGAISSFGDATPRLVSRWFIENCPAGVSGGARACAIDLGMTCSEGPALDCRYSAQETVRRRDNYGPPEAREWRTNRFGFAVTGTADGQDIQARALSDAEMGGEAETPDPASTTAP</sequence>
<evidence type="ECO:0008006" key="4">
    <source>
        <dbReference type="Google" id="ProtNLM"/>
    </source>
</evidence>
<evidence type="ECO:0000313" key="2">
    <source>
        <dbReference type="EMBL" id="GAA0620734.1"/>
    </source>
</evidence>
<dbReference type="Proteomes" id="UP001501352">
    <property type="component" value="Unassembled WGS sequence"/>
</dbReference>
<comment type="caution">
    <text evidence="2">The sequence shown here is derived from an EMBL/GenBank/DDBJ whole genome shotgun (WGS) entry which is preliminary data.</text>
</comment>
<accession>A0ABN1GVC0</accession>
<evidence type="ECO:0000313" key="3">
    <source>
        <dbReference type="Proteomes" id="UP001501352"/>
    </source>
</evidence>
<dbReference type="EMBL" id="BAAAGA010000003">
    <property type="protein sequence ID" value="GAA0620734.1"/>
    <property type="molecule type" value="Genomic_DNA"/>
</dbReference>
<feature type="region of interest" description="Disordered" evidence="1">
    <location>
        <begin position="123"/>
        <end position="155"/>
    </location>
</feature>
<protein>
    <recommendedName>
        <fullName evidence="4">Lipoprotein</fullName>
    </recommendedName>
</protein>
<dbReference type="RefSeq" id="WP_343792418.1">
    <property type="nucleotide sequence ID" value="NZ_BAAAGA010000003.1"/>
</dbReference>
<dbReference type="PROSITE" id="PS51257">
    <property type="entry name" value="PROKAR_LIPOPROTEIN"/>
    <property type="match status" value="1"/>
</dbReference>
<proteinExistence type="predicted"/>
<gene>
    <name evidence="2" type="ORF">GCM10009422_15540</name>
</gene>
<reference evidence="2 3" key="1">
    <citation type="journal article" date="2019" name="Int. J. Syst. Evol. Microbiol.">
        <title>The Global Catalogue of Microorganisms (GCM) 10K type strain sequencing project: providing services to taxonomists for standard genome sequencing and annotation.</title>
        <authorList>
            <consortium name="The Broad Institute Genomics Platform"/>
            <consortium name="The Broad Institute Genome Sequencing Center for Infectious Disease"/>
            <person name="Wu L."/>
            <person name="Ma J."/>
        </authorList>
    </citation>
    <scope>NUCLEOTIDE SEQUENCE [LARGE SCALE GENOMIC DNA]</scope>
    <source>
        <strain evidence="2 3">JCM 12928</strain>
    </source>
</reference>
<keyword evidence="3" id="KW-1185">Reference proteome</keyword>
<organism evidence="2 3">
    <name type="scientific">Brevundimonas kwangchunensis</name>
    <dbReference type="NCBI Taxonomy" id="322163"/>
    <lineage>
        <taxon>Bacteria</taxon>
        <taxon>Pseudomonadati</taxon>
        <taxon>Pseudomonadota</taxon>
        <taxon>Alphaproteobacteria</taxon>
        <taxon>Caulobacterales</taxon>
        <taxon>Caulobacteraceae</taxon>
        <taxon>Brevundimonas</taxon>
    </lineage>
</organism>
<evidence type="ECO:0000256" key="1">
    <source>
        <dbReference type="SAM" id="MobiDB-lite"/>
    </source>
</evidence>